<evidence type="ECO:0000259" key="7">
    <source>
        <dbReference type="PROSITE" id="PS50048"/>
    </source>
</evidence>
<dbReference type="Gene3D" id="4.10.240.10">
    <property type="entry name" value="Zn(2)-C6 fungal-type DNA-binding domain"/>
    <property type="match status" value="1"/>
</dbReference>
<feature type="domain" description="Zn(2)-C6 fungal-type" evidence="7">
    <location>
        <begin position="87"/>
        <end position="122"/>
    </location>
</feature>
<dbReference type="PANTHER" id="PTHR47338:SF7">
    <property type="entry name" value="ZN(II)2CYS6 TRANSCRIPTION FACTOR (EUROFUNG)"/>
    <property type="match status" value="1"/>
</dbReference>
<dbReference type="PROSITE" id="PS50048">
    <property type="entry name" value="ZN2_CY6_FUNGAL_2"/>
    <property type="match status" value="1"/>
</dbReference>
<evidence type="ECO:0000256" key="5">
    <source>
        <dbReference type="ARBA" id="ARBA00023242"/>
    </source>
</evidence>
<evidence type="ECO:0000256" key="2">
    <source>
        <dbReference type="ARBA" id="ARBA00022723"/>
    </source>
</evidence>
<dbReference type="InterPro" id="IPR036864">
    <property type="entry name" value="Zn2-C6_fun-type_DNA-bd_sf"/>
</dbReference>
<dbReference type="PROSITE" id="PS00463">
    <property type="entry name" value="ZN2_CY6_FUNGAL_1"/>
    <property type="match status" value="1"/>
</dbReference>
<evidence type="ECO:0000256" key="6">
    <source>
        <dbReference type="SAM" id="MobiDB-lite"/>
    </source>
</evidence>
<accession>A0AAD7KGN6</accession>
<evidence type="ECO:0000313" key="8">
    <source>
        <dbReference type="EMBL" id="KAJ7785200.1"/>
    </source>
</evidence>
<dbReference type="PANTHER" id="PTHR47338">
    <property type="entry name" value="ZN(II)2CYS6 TRANSCRIPTION FACTOR (EUROFUNG)-RELATED"/>
    <property type="match status" value="1"/>
</dbReference>
<organism evidence="8 9">
    <name type="scientific">Mycena maculata</name>
    <dbReference type="NCBI Taxonomy" id="230809"/>
    <lineage>
        <taxon>Eukaryota</taxon>
        <taxon>Fungi</taxon>
        <taxon>Dikarya</taxon>
        <taxon>Basidiomycota</taxon>
        <taxon>Agaricomycotina</taxon>
        <taxon>Agaricomycetes</taxon>
        <taxon>Agaricomycetidae</taxon>
        <taxon>Agaricales</taxon>
        <taxon>Marasmiineae</taxon>
        <taxon>Mycenaceae</taxon>
        <taxon>Mycena</taxon>
    </lineage>
</organism>
<keyword evidence="5" id="KW-0539">Nucleus</keyword>
<dbReference type="Proteomes" id="UP001215280">
    <property type="component" value="Unassembled WGS sequence"/>
</dbReference>
<dbReference type="GO" id="GO:0008270">
    <property type="term" value="F:zinc ion binding"/>
    <property type="evidence" value="ECO:0007669"/>
    <property type="project" value="InterPro"/>
</dbReference>
<feature type="region of interest" description="Disordered" evidence="6">
    <location>
        <begin position="169"/>
        <end position="228"/>
    </location>
</feature>
<keyword evidence="9" id="KW-1185">Reference proteome</keyword>
<dbReference type="InterPro" id="IPR050815">
    <property type="entry name" value="TF_fung"/>
</dbReference>
<dbReference type="GO" id="GO:0000981">
    <property type="term" value="F:DNA-binding transcription factor activity, RNA polymerase II-specific"/>
    <property type="evidence" value="ECO:0007669"/>
    <property type="project" value="InterPro"/>
</dbReference>
<dbReference type="CDD" id="cd00067">
    <property type="entry name" value="GAL4"/>
    <property type="match status" value="1"/>
</dbReference>
<dbReference type="Pfam" id="PF00172">
    <property type="entry name" value="Zn_clus"/>
    <property type="match status" value="1"/>
</dbReference>
<protein>
    <recommendedName>
        <fullName evidence="7">Zn(2)-C6 fungal-type domain-containing protein</fullName>
    </recommendedName>
</protein>
<evidence type="ECO:0000256" key="4">
    <source>
        <dbReference type="ARBA" id="ARBA00023163"/>
    </source>
</evidence>
<comment type="subcellular location">
    <subcellularLocation>
        <location evidence="1">Nucleus</location>
    </subcellularLocation>
</comment>
<gene>
    <name evidence="8" type="ORF">DFH07DRAFT_975751</name>
</gene>
<proteinExistence type="predicted"/>
<dbReference type="GO" id="GO:0005634">
    <property type="term" value="C:nucleus"/>
    <property type="evidence" value="ECO:0007669"/>
    <property type="project" value="UniProtKB-SubCell"/>
</dbReference>
<dbReference type="EMBL" id="JARJLG010000001">
    <property type="protein sequence ID" value="KAJ7785200.1"/>
    <property type="molecule type" value="Genomic_DNA"/>
</dbReference>
<dbReference type="AlphaFoldDB" id="A0AAD7KGN6"/>
<dbReference type="SMART" id="SM00066">
    <property type="entry name" value="GAL4"/>
    <property type="match status" value="1"/>
</dbReference>
<feature type="compositionally biased region" description="Polar residues" evidence="6">
    <location>
        <begin position="176"/>
        <end position="188"/>
    </location>
</feature>
<evidence type="ECO:0000313" key="9">
    <source>
        <dbReference type="Proteomes" id="UP001215280"/>
    </source>
</evidence>
<keyword evidence="3" id="KW-0805">Transcription regulation</keyword>
<dbReference type="InterPro" id="IPR001138">
    <property type="entry name" value="Zn2Cys6_DnaBD"/>
</dbReference>
<comment type="caution">
    <text evidence="8">The sequence shown here is derived from an EMBL/GenBank/DDBJ whole genome shotgun (WGS) entry which is preliminary data.</text>
</comment>
<name>A0AAD7KGN6_9AGAR</name>
<keyword evidence="2" id="KW-0479">Metal-binding</keyword>
<sequence>MCQLFSVLADKSPGSGALNKIRGGFFTPDVDLQLDASDELVGTWVPRSHNQSGLSRALTPGNTKKNSIMSSSTSTILIIPRKRAYIACSNCRRRKIKCINNNGESGRNPCERCSKRGLDCEYVTVSEQLEDDLSPVQKNTPPHTPADGGVILSRVFPYHTSEGPAHYLDSYYAPTDRSNPGNLTSDGSSRGEPPYRFNHTRPSPSYFGSVPGPVHAAQRSSYRGSPANEYSRIPVQVPVFDDSSVAHAQYDKFNPENPSEWDQRFSFPR</sequence>
<reference evidence="8" key="1">
    <citation type="submission" date="2023-03" db="EMBL/GenBank/DDBJ databases">
        <title>Massive genome expansion in bonnet fungi (Mycena s.s.) driven by repeated elements and novel gene families across ecological guilds.</title>
        <authorList>
            <consortium name="Lawrence Berkeley National Laboratory"/>
            <person name="Harder C.B."/>
            <person name="Miyauchi S."/>
            <person name="Viragh M."/>
            <person name="Kuo A."/>
            <person name="Thoen E."/>
            <person name="Andreopoulos B."/>
            <person name="Lu D."/>
            <person name="Skrede I."/>
            <person name="Drula E."/>
            <person name="Henrissat B."/>
            <person name="Morin E."/>
            <person name="Kohler A."/>
            <person name="Barry K."/>
            <person name="LaButti K."/>
            <person name="Morin E."/>
            <person name="Salamov A."/>
            <person name="Lipzen A."/>
            <person name="Mereny Z."/>
            <person name="Hegedus B."/>
            <person name="Baldrian P."/>
            <person name="Stursova M."/>
            <person name="Weitz H."/>
            <person name="Taylor A."/>
            <person name="Grigoriev I.V."/>
            <person name="Nagy L.G."/>
            <person name="Martin F."/>
            <person name="Kauserud H."/>
        </authorList>
    </citation>
    <scope>NUCLEOTIDE SEQUENCE</scope>
    <source>
        <strain evidence="8">CBHHK188m</strain>
    </source>
</reference>
<keyword evidence="4" id="KW-0804">Transcription</keyword>
<evidence type="ECO:0000256" key="1">
    <source>
        <dbReference type="ARBA" id="ARBA00004123"/>
    </source>
</evidence>
<evidence type="ECO:0000256" key="3">
    <source>
        <dbReference type="ARBA" id="ARBA00023015"/>
    </source>
</evidence>
<dbReference type="SUPFAM" id="SSF57701">
    <property type="entry name" value="Zn2/Cys6 DNA-binding domain"/>
    <property type="match status" value="1"/>
</dbReference>